<evidence type="ECO:0000313" key="2">
    <source>
        <dbReference type="EMBL" id="CDX29323.1"/>
    </source>
</evidence>
<dbReference type="EMBL" id="CCNB01000004">
    <property type="protein sequence ID" value="CDX29323.1"/>
    <property type="molecule type" value="Genomic_DNA"/>
</dbReference>
<sequence length="101" mass="10587">MVFIVLLLSGMAPCEASRHASIILFVSRFVVVLHVPGTNDPGTGGIDPQRAFGSGSRGGEAGAGSRSFPCRPRRALIVTAGLAASRWRRTPRAGEAEACRP</sequence>
<accession>A0A090EG45</accession>
<feature type="region of interest" description="Disordered" evidence="1">
    <location>
        <begin position="40"/>
        <end position="68"/>
    </location>
</feature>
<name>A0A090EG45_MESPL</name>
<dbReference type="Proteomes" id="UP000046373">
    <property type="component" value="Unassembled WGS sequence"/>
</dbReference>
<organism evidence="2 3">
    <name type="scientific">Mesorhizobium plurifarium</name>
    <dbReference type="NCBI Taxonomy" id="69974"/>
    <lineage>
        <taxon>Bacteria</taxon>
        <taxon>Pseudomonadati</taxon>
        <taxon>Pseudomonadota</taxon>
        <taxon>Alphaproteobacteria</taxon>
        <taxon>Hyphomicrobiales</taxon>
        <taxon>Phyllobacteriaceae</taxon>
        <taxon>Mesorhizobium</taxon>
    </lineage>
</organism>
<protein>
    <submittedName>
        <fullName evidence="2">Uncharacterized protein</fullName>
    </submittedName>
</protein>
<dbReference type="AlphaFoldDB" id="A0A090EG45"/>
<evidence type="ECO:0000313" key="3">
    <source>
        <dbReference type="Proteomes" id="UP000046373"/>
    </source>
</evidence>
<reference evidence="2 3" key="1">
    <citation type="submission" date="2014-08" db="EMBL/GenBank/DDBJ databases">
        <authorList>
            <person name="Moulin Lionel"/>
        </authorList>
    </citation>
    <scope>NUCLEOTIDE SEQUENCE [LARGE SCALE GENOMIC DNA]</scope>
</reference>
<gene>
    <name evidence="2" type="ORF">MPLDJ20_120464</name>
</gene>
<proteinExistence type="predicted"/>
<evidence type="ECO:0000256" key="1">
    <source>
        <dbReference type="SAM" id="MobiDB-lite"/>
    </source>
</evidence>